<protein>
    <submittedName>
        <fullName evidence="2">Uncharacterized protein</fullName>
    </submittedName>
</protein>
<feature type="compositionally biased region" description="Basic and acidic residues" evidence="1">
    <location>
        <begin position="102"/>
        <end position="112"/>
    </location>
</feature>
<evidence type="ECO:0000313" key="2">
    <source>
        <dbReference type="EMBL" id="EFA82141.1"/>
    </source>
</evidence>
<dbReference type="Proteomes" id="UP000001396">
    <property type="component" value="Unassembled WGS sequence"/>
</dbReference>
<organism evidence="2 3">
    <name type="scientific">Heterostelium pallidum (strain ATCC 26659 / Pp 5 / PN500)</name>
    <name type="common">Cellular slime mold</name>
    <name type="synonym">Polysphondylium pallidum</name>
    <dbReference type="NCBI Taxonomy" id="670386"/>
    <lineage>
        <taxon>Eukaryota</taxon>
        <taxon>Amoebozoa</taxon>
        <taxon>Evosea</taxon>
        <taxon>Eumycetozoa</taxon>
        <taxon>Dictyostelia</taxon>
        <taxon>Acytosteliales</taxon>
        <taxon>Acytosteliaceae</taxon>
        <taxon>Heterostelium</taxon>
    </lineage>
</organism>
<accession>D3B7X3</accession>
<name>D3B7X3_HETP5</name>
<gene>
    <name evidence="2" type="ORF">PPL_04561</name>
</gene>
<evidence type="ECO:0000256" key="1">
    <source>
        <dbReference type="SAM" id="MobiDB-lite"/>
    </source>
</evidence>
<sequence>MTQYQEIDQRFTISFILNHHTKLYGDYNNYNNQYQLQSQNVNQTVVHLNKYIKIYNGNGGGVSSGKGITGSTEYIVVNKTSTKNDFSSVASIPKKYPKRTWSKVDKENEKHQQHPPTYAATNYNKKLKIK</sequence>
<proteinExistence type="predicted"/>
<evidence type="ECO:0000313" key="3">
    <source>
        <dbReference type="Proteomes" id="UP000001396"/>
    </source>
</evidence>
<dbReference type="AlphaFoldDB" id="D3B7X3"/>
<dbReference type="EMBL" id="ADBJ01000020">
    <property type="protein sequence ID" value="EFA82141.1"/>
    <property type="molecule type" value="Genomic_DNA"/>
</dbReference>
<dbReference type="RefSeq" id="XP_020434258.1">
    <property type="nucleotide sequence ID" value="XM_020575463.1"/>
</dbReference>
<comment type="caution">
    <text evidence="2">The sequence shown here is derived from an EMBL/GenBank/DDBJ whole genome shotgun (WGS) entry which is preliminary data.</text>
</comment>
<reference evidence="2 3" key="1">
    <citation type="journal article" date="2011" name="Genome Res.">
        <title>Phylogeny-wide analysis of social amoeba genomes highlights ancient origins for complex intercellular communication.</title>
        <authorList>
            <person name="Heidel A.J."/>
            <person name="Lawal H.M."/>
            <person name="Felder M."/>
            <person name="Schilde C."/>
            <person name="Helps N.R."/>
            <person name="Tunggal B."/>
            <person name="Rivero F."/>
            <person name="John U."/>
            <person name="Schleicher M."/>
            <person name="Eichinger L."/>
            <person name="Platzer M."/>
            <person name="Noegel A.A."/>
            <person name="Schaap P."/>
            <person name="Gloeckner G."/>
        </authorList>
    </citation>
    <scope>NUCLEOTIDE SEQUENCE [LARGE SCALE GENOMIC DNA]</scope>
    <source>
        <strain evidence="3">ATCC 26659 / Pp 5 / PN500</strain>
    </source>
</reference>
<dbReference type="GeneID" id="31360048"/>
<keyword evidence="3" id="KW-1185">Reference proteome</keyword>
<dbReference type="InParanoid" id="D3B7X3"/>
<feature type="region of interest" description="Disordered" evidence="1">
    <location>
        <begin position="100"/>
        <end position="130"/>
    </location>
</feature>